<reference evidence="3" key="2">
    <citation type="submission" date="2025-08" db="UniProtKB">
        <authorList>
            <consortium name="RefSeq"/>
        </authorList>
    </citation>
    <scope>IDENTIFICATION</scope>
    <source>
        <strain evidence="3">14028-0561.14</strain>
        <tissue evidence="3">Whole fly</tissue>
    </source>
</reference>
<feature type="compositionally biased region" description="Basic residues" evidence="1">
    <location>
        <begin position="325"/>
        <end position="340"/>
    </location>
</feature>
<dbReference type="RefSeq" id="XP_017027814.1">
    <property type="nucleotide sequence ID" value="XM_017172325.3"/>
</dbReference>
<dbReference type="Pfam" id="PF15992">
    <property type="entry name" value="DUF4769"/>
    <property type="match status" value="1"/>
</dbReference>
<gene>
    <name evidence="3" type="primary">LOC108078442</name>
</gene>
<evidence type="ECO:0000313" key="3">
    <source>
        <dbReference type="RefSeq" id="XP_017027814.1"/>
    </source>
</evidence>
<evidence type="ECO:0000313" key="2">
    <source>
        <dbReference type="Proteomes" id="UP001652661"/>
    </source>
</evidence>
<accession>A0A6P4IWS2</accession>
<dbReference type="GeneID" id="108078442"/>
<dbReference type="AlphaFoldDB" id="A0A6P4IWS2"/>
<proteinExistence type="predicted"/>
<dbReference type="OMA" id="SYYEDNR"/>
<name>A0A6P4IWS2_DROKI</name>
<reference evidence="2" key="1">
    <citation type="submission" date="2025-05" db="UniProtKB">
        <authorList>
            <consortium name="RefSeq"/>
        </authorList>
    </citation>
    <scope>NUCLEOTIDE SEQUENCE [LARGE SCALE GENOMIC DNA]</scope>
    <source>
        <strain evidence="2">14028-0561.14</strain>
    </source>
</reference>
<dbReference type="Proteomes" id="UP001652661">
    <property type="component" value="Chromosome 2R"/>
</dbReference>
<dbReference type="InterPro" id="IPR031934">
    <property type="entry name" value="DUF4769"/>
</dbReference>
<sequence length="380" mass="42466">MNPCTSSPPHGHRAPAASLELLDMGAKEDYDELRDLLHSWDVADLLPLLQDEAINVDELQMIKRHHLSELLRNFRFGTRIRFEHNLERWRRWLNVPLQGTQTQGSVHCSGCRCSEVQPQAQVQSESLCQQPMVEINDSDPMSDSGRKSLDQSKTIPAESLVALSEQPPMLVPFQKSPPKAPDLMMVKEEEQPLMGSGVGVGGVALGVEEAIDIKPSGGTFAGGEDQMSSSVDHGVSVLGILQSCGVKAQALLERIGQNTPLDAVQRLLLIQLVCSYYEDNQLHLTLQRSHLLEREILQLFPCEELHYYRTERRGKIYVRFTNMKRSKRMSSSRQDTKRRRTDSIRPSGGQISFSSDLGPQPKANVNSFAGEQISSPDRSD</sequence>
<organism evidence="2 3">
    <name type="scientific">Drosophila kikkawai</name>
    <name type="common">Fruit fly</name>
    <dbReference type="NCBI Taxonomy" id="30033"/>
    <lineage>
        <taxon>Eukaryota</taxon>
        <taxon>Metazoa</taxon>
        <taxon>Ecdysozoa</taxon>
        <taxon>Arthropoda</taxon>
        <taxon>Hexapoda</taxon>
        <taxon>Insecta</taxon>
        <taxon>Pterygota</taxon>
        <taxon>Neoptera</taxon>
        <taxon>Endopterygota</taxon>
        <taxon>Diptera</taxon>
        <taxon>Brachycera</taxon>
        <taxon>Muscomorpha</taxon>
        <taxon>Ephydroidea</taxon>
        <taxon>Drosophilidae</taxon>
        <taxon>Drosophila</taxon>
        <taxon>Sophophora</taxon>
    </lineage>
</organism>
<dbReference type="OrthoDB" id="3598281at2759"/>
<protein>
    <submittedName>
        <fullName evidence="3">Uncharacterized protein</fullName>
    </submittedName>
</protein>
<feature type="compositionally biased region" description="Polar residues" evidence="1">
    <location>
        <begin position="349"/>
        <end position="380"/>
    </location>
</feature>
<evidence type="ECO:0000256" key="1">
    <source>
        <dbReference type="SAM" id="MobiDB-lite"/>
    </source>
</evidence>
<feature type="region of interest" description="Disordered" evidence="1">
    <location>
        <begin position="325"/>
        <end position="380"/>
    </location>
</feature>
<keyword evidence="2" id="KW-1185">Reference proteome</keyword>